<dbReference type="Pfam" id="PF00468">
    <property type="entry name" value="Ribosomal_L34"/>
    <property type="match status" value="1"/>
</dbReference>
<dbReference type="RefSeq" id="YP_009315274.1">
    <property type="nucleotide sequence ID" value="NC_031666.1"/>
</dbReference>
<evidence type="ECO:0000256" key="3">
    <source>
        <dbReference type="ARBA" id="ARBA00023274"/>
    </source>
</evidence>
<evidence type="ECO:0000256" key="4">
    <source>
        <dbReference type="HAMAP-Rule" id="MF_00391"/>
    </source>
</evidence>
<keyword evidence="6" id="KW-0934">Plastid</keyword>
<dbReference type="Gene3D" id="1.10.287.3980">
    <property type="match status" value="1"/>
</dbReference>
<dbReference type="HAMAP" id="MF_00391">
    <property type="entry name" value="Ribosomal_bL34"/>
    <property type="match status" value="1"/>
</dbReference>
<geneLocation type="chloroplast" evidence="6"/>
<dbReference type="InterPro" id="IPR000271">
    <property type="entry name" value="Ribosomal_bL34"/>
</dbReference>
<comment type="subcellular location">
    <subcellularLocation>
        <location evidence="4">Plastid</location>
        <location evidence="4">Chloroplast</location>
    </subcellularLocation>
</comment>
<dbReference type="GO" id="GO:0005840">
    <property type="term" value="C:ribosome"/>
    <property type="evidence" value="ECO:0007669"/>
    <property type="project" value="UniProtKB-KW"/>
</dbReference>
<dbReference type="AlphaFoldDB" id="A0A1G4NYY6"/>
<evidence type="ECO:0000313" key="6">
    <source>
        <dbReference type="EMBL" id="SCW23729.1"/>
    </source>
</evidence>
<evidence type="ECO:0000256" key="1">
    <source>
        <dbReference type="ARBA" id="ARBA00010111"/>
    </source>
</evidence>
<organism evidence="6">
    <name type="scientific">Yamadaella caenomyce</name>
    <dbReference type="NCBI Taxonomy" id="259029"/>
    <lineage>
        <taxon>Eukaryota</taxon>
        <taxon>Rhodophyta</taxon>
        <taxon>Florideophyceae</taxon>
        <taxon>Nemaliophycidae</taxon>
        <taxon>Nemaliales</taxon>
        <taxon>Liagoraceae</taxon>
        <taxon>Yamadaella</taxon>
    </lineage>
</organism>
<dbReference type="NCBIfam" id="TIGR01030">
    <property type="entry name" value="rpmH_bact"/>
    <property type="match status" value="1"/>
</dbReference>
<protein>
    <recommendedName>
        <fullName evidence="4">Large ribosomal subunit protein bL34c</fullName>
    </recommendedName>
</protein>
<evidence type="ECO:0000256" key="2">
    <source>
        <dbReference type="ARBA" id="ARBA00022980"/>
    </source>
</evidence>
<sequence length="45" mass="5303">MTKRTLGGTNRKRIKTSGFRARMQTPSGRRILRSRRNKKRKCISL</sequence>
<dbReference type="GO" id="GO:0009507">
    <property type="term" value="C:chloroplast"/>
    <property type="evidence" value="ECO:0007669"/>
    <property type="project" value="UniProtKB-SubCell"/>
</dbReference>
<keyword evidence="3 4" id="KW-0687">Ribonucleoprotein</keyword>
<feature type="compositionally biased region" description="Basic residues" evidence="5">
    <location>
        <begin position="30"/>
        <end position="45"/>
    </location>
</feature>
<dbReference type="GO" id="GO:0003735">
    <property type="term" value="F:structural constituent of ribosome"/>
    <property type="evidence" value="ECO:0007669"/>
    <property type="project" value="InterPro"/>
</dbReference>
<accession>A0A1G4NYY6</accession>
<reference evidence="6" key="1">
    <citation type="submission" date="2016-10" db="EMBL/GenBank/DDBJ databases">
        <title>Chloroplast genomes as a tool to resolve red algal phylogenies: a case study in the Nemaliales.</title>
        <authorList>
            <person name="Costa J.F."/>
            <person name="Lin S.M."/>
            <person name="Macaya E.C."/>
            <person name="Fernandez-Garcia C."/>
            <person name="Verbruggen H."/>
        </authorList>
    </citation>
    <scope>NUCLEOTIDE SEQUENCE</scope>
    <source>
        <strain evidence="6">J.0255</strain>
    </source>
</reference>
<keyword evidence="2 4" id="KW-0689">Ribosomal protein</keyword>
<dbReference type="PROSITE" id="PS00784">
    <property type="entry name" value="RIBOSOMAL_L34"/>
    <property type="match status" value="1"/>
</dbReference>
<feature type="region of interest" description="Disordered" evidence="5">
    <location>
        <begin position="1"/>
        <end position="45"/>
    </location>
</feature>
<dbReference type="EMBL" id="LT622875">
    <property type="protein sequence ID" value="SCW23729.1"/>
    <property type="molecule type" value="Genomic_DNA"/>
</dbReference>
<dbReference type="GO" id="GO:0006412">
    <property type="term" value="P:translation"/>
    <property type="evidence" value="ECO:0007669"/>
    <property type="project" value="UniProtKB-UniRule"/>
</dbReference>
<proteinExistence type="inferred from homology"/>
<dbReference type="InterPro" id="IPR020939">
    <property type="entry name" value="Ribosomal_bL34_CS"/>
</dbReference>
<keyword evidence="6" id="KW-0150">Chloroplast</keyword>
<name>A0A1G4NYY6_9FLOR</name>
<evidence type="ECO:0000256" key="5">
    <source>
        <dbReference type="SAM" id="MobiDB-lite"/>
    </source>
</evidence>
<comment type="similarity">
    <text evidence="1 4">Belongs to the bacterial ribosomal protein bL34 family.</text>
</comment>
<gene>
    <name evidence="4 6" type="primary">rpl34</name>
    <name evidence="6" type="ORF">J0255_38</name>
</gene>
<dbReference type="GeneID" id="29998142"/>
<dbReference type="GO" id="GO:1990904">
    <property type="term" value="C:ribonucleoprotein complex"/>
    <property type="evidence" value="ECO:0007669"/>
    <property type="project" value="UniProtKB-KW"/>
</dbReference>
<reference evidence="6" key="2">
    <citation type="submission" date="2016-10" db="EMBL/GenBank/DDBJ databases">
        <authorList>
            <person name="de Groot N.N."/>
        </authorList>
    </citation>
    <scope>NUCLEOTIDE SEQUENCE</scope>
    <source>
        <strain evidence="6">J.0255</strain>
    </source>
</reference>